<proteinExistence type="inferred from homology"/>
<evidence type="ECO:0000259" key="3">
    <source>
        <dbReference type="Pfam" id="PF00155"/>
    </source>
</evidence>
<name>A0A8H6KLK2_9PEZI</name>
<comment type="caution">
    <text evidence="4">The sequence shown here is derived from an EMBL/GenBank/DDBJ whole genome shotgun (WGS) entry which is preliminary data.</text>
</comment>
<feature type="domain" description="Aminotransferase class I/classII large" evidence="3">
    <location>
        <begin position="61"/>
        <end position="391"/>
    </location>
</feature>
<sequence length="398" mass="43401">MLKDISEFKIDQIARSYAAFVQYINDAVLIATGSYPSALSLNDLVRLSDGKPNPVDPNTPLSYAPSLGSKELCQRLAEIHSTPGAPLTENHVVITPGSIMANYLVLATTLGPGDHAICQFPTYGQLYLLPRHLGVEVDLWVMKEENSWIPDIEELEKLIQPNTKAIVLNNPNNPTGGTLARDTLDKIQSLAQQHDLTLIGDEVFRPLFHTPSPPPPSVVSLGYRKSVSTGSVSKAYSLPGIRIGWIISPDSEIITQVTNARDYTTLSVSRVDDSIAAFALSPAVLPRLIERNLEICALNLESIDDLIARNPGRCAWIRPTGACTAFVRLWDSDGRLVDDLGFSRRLIDETGISVIPGDSCFGEDGVAGFRGYIRISLGQEPSLFAEALEKIEVLVRSL</sequence>
<evidence type="ECO:0000256" key="1">
    <source>
        <dbReference type="ARBA" id="ARBA00007441"/>
    </source>
</evidence>
<organism evidence="4 5">
    <name type="scientific">Colletotrichum plurivorum</name>
    <dbReference type="NCBI Taxonomy" id="2175906"/>
    <lineage>
        <taxon>Eukaryota</taxon>
        <taxon>Fungi</taxon>
        <taxon>Dikarya</taxon>
        <taxon>Ascomycota</taxon>
        <taxon>Pezizomycotina</taxon>
        <taxon>Sordariomycetes</taxon>
        <taxon>Hypocreomycetidae</taxon>
        <taxon>Glomerellales</taxon>
        <taxon>Glomerellaceae</taxon>
        <taxon>Colletotrichum</taxon>
        <taxon>Colletotrichum orchidearum species complex</taxon>
    </lineage>
</organism>
<dbReference type="EMBL" id="WIGO01000060">
    <property type="protein sequence ID" value="KAF6833310.1"/>
    <property type="molecule type" value="Genomic_DNA"/>
</dbReference>
<dbReference type="SUPFAM" id="SSF53383">
    <property type="entry name" value="PLP-dependent transferases"/>
    <property type="match status" value="1"/>
</dbReference>
<dbReference type="GO" id="GO:0030170">
    <property type="term" value="F:pyridoxal phosphate binding"/>
    <property type="evidence" value="ECO:0007669"/>
    <property type="project" value="InterPro"/>
</dbReference>
<dbReference type="PANTHER" id="PTHR43510">
    <property type="entry name" value="AMINOTRANSFERASE FUNCTION, HYPOTHETICAL (EUROFUNG)"/>
    <property type="match status" value="1"/>
</dbReference>
<evidence type="ECO:0000313" key="4">
    <source>
        <dbReference type="EMBL" id="KAF6833310.1"/>
    </source>
</evidence>
<reference evidence="4" key="1">
    <citation type="journal article" date="2020" name="Phytopathology">
        <title>Genome Sequence Resources of Colletotrichum truncatum, C. plurivorum, C. musicola, and C. sojae: Four Species Pathogenic to Soybean (Glycine max).</title>
        <authorList>
            <person name="Rogerio F."/>
            <person name="Boufleur T.R."/>
            <person name="Ciampi-Guillardi M."/>
            <person name="Sukno S.A."/>
            <person name="Thon M.R."/>
            <person name="Massola Junior N.S."/>
            <person name="Baroncelli R."/>
        </authorList>
    </citation>
    <scope>NUCLEOTIDE SEQUENCE</scope>
    <source>
        <strain evidence="4">LFN00145</strain>
    </source>
</reference>
<dbReference type="InterPro" id="IPR004839">
    <property type="entry name" value="Aminotransferase_I/II_large"/>
</dbReference>
<keyword evidence="4" id="KW-0032">Aminotransferase</keyword>
<accession>A0A8H6KLK2</accession>
<dbReference type="Gene3D" id="3.90.1150.10">
    <property type="entry name" value="Aspartate Aminotransferase, domain 1"/>
    <property type="match status" value="1"/>
</dbReference>
<gene>
    <name evidence="4" type="ORF">CPLU01_05661</name>
</gene>
<keyword evidence="2" id="KW-0663">Pyridoxal phosphate</keyword>
<keyword evidence="4" id="KW-0808">Transferase</keyword>
<evidence type="ECO:0000313" key="5">
    <source>
        <dbReference type="Proteomes" id="UP000654918"/>
    </source>
</evidence>
<dbReference type="Proteomes" id="UP000654918">
    <property type="component" value="Unassembled WGS sequence"/>
</dbReference>
<dbReference type="InterPro" id="IPR015421">
    <property type="entry name" value="PyrdxlP-dep_Trfase_major"/>
</dbReference>
<dbReference type="InterPro" id="IPR015422">
    <property type="entry name" value="PyrdxlP-dep_Trfase_small"/>
</dbReference>
<dbReference type="Gene3D" id="3.40.640.10">
    <property type="entry name" value="Type I PLP-dependent aspartate aminotransferase-like (Major domain)"/>
    <property type="match status" value="1"/>
</dbReference>
<dbReference type="CDD" id="cd00609">
    <property type="entry name" value="AAT_like"/>
    <property type="match status" value="1"/>
</dbReference>
<dbReference type="InterPro" id="IPR015424">
    <property type="entry name" value="PyrdxlP-dep_Trfase"/>
</dbReference>
<dbReference type="PROSITE" id="PS00105">
    <property type="entry name" value="AA_TRANSFER_CLASS_1"/>
    <property type="match status" value="1"/>
</dbReference>
<keyword evidence="5" id="KW-1185">Reference proteome</keyword>
<dbReference type="PANTHER" id="PTHR43510:SF1">
    <property type="entry name" value="AMINOTRANSFERASE FUNCTION, HYPOTHETICAL (EUROFUNG)"/>
    <property type="match status" value="1"/>
</dbReference>
<dbReference type="GO" id="GO:0008483">
    <property type="term" value="F:transaminase activity"/>
    <property type="evidence" value="ECO:0007669"/>
    <property type="project" value="UniProtKB-KW"/>
</dbReference>
<comment type="similarity">
    <text evidence="1">Belongs to the class-I pyridoxal-phosphate-dependent aminotransferase family.</text>
</comment>
<dbReference type="Pfam" id="PF00155">
    <property type="entry name" value="Aminotran_1_2"/>
    <property type="match status" value="1"/>
</dbReference>
<evidence type="ECO:0000256" key="2">
    <source>
        <dbReference type="ARBA" id="ARBA00022898"/>
    </source>
</evidence>
<protein>
    <submittedName>
        <fullName evidence="4">Aspartate aminotransferase</fullName>
    </submittedName>
</protein>
<dbReference type="InterPro" id="IPR004838">
    <property type="entry name" value="NHTrfase_class1_PyrdxlP-BS"/>
</dbReference>
<dbReference type="AlphaFoldDB" id="A0A8H6KLK2"/>